<name>A0A822ZQ41_NELNU</name>
<dbReference type="AlphaFoldDB" id="A0A822ZQ41"/>
<sequence>MKMNLSSNCLILPPILMQLCICQHPVPPIGISKIISYPLENPPFPFLPLPLNLSELHQLIHHLLIFVHQISGVALLISPLHSSTSPPETNLIGRYLHKHCASLLKPPLRFKHHMLLFITKERKGEKFKLVLFGLPFPRHQSIFSYFSFQ</sequence>
<feature type="signal peptide" evidence="1">
    <location>
        <begin position="1"/>
        <end position="22"/>
    </location>
</feature>
<proteinExistence type="predicted"/>
<comment type="caution">
    <text evidence="2">The sequence shown here is derived from an EMBL/GenBank/DDBJ whole genome shotgun (WGS) entry which is preliminary data.</text>
</comment>
<reference evidence="2 3" key="1">
    <citation type="journal article" date="2020" name="Mol. Biol. Evol.">
        <title>Distinct Expression and Methylation Patterns for Genes with Different Fates following a Single Whole-Genome Duplication in Flowering Plants.</title>
        <authorList>
            <person name="Shi T."/>
            <person name="Rahmani R.S."/>
            <person name="Gugger P.F."/>
            <person name="Wang M."/>
            <person name="Li H."/>
            <person name="Zhang Y."/>
            <person name="Li Z."/>
            <person name="Wang Q."/>
            <person name="Van de Peer Y."/>
            <person name="Marchal K."/>
            <person name="Chen J."/>
        </authorList>
    </citation>
    <scope>NUCLEOTIDE SEQUENCE [LARGE SCALE GENOMIC DNA]</scope>
    <source>
        <tissue evidence="2">Leaf</tissue>
    </source>
</reference>
<feature type="chain" id="PRO_5032443596" evidence="1">
    <location>
        <begin position="23"/>
        <end position="149"/>
    </location>
</feature>
<dbReference type="Proteomes" id="UP000607653">
    <property type="component" value="Unassembled WGS sequence"/>
</dbReference>
<accession>A0A822ZQ41</accession>
<evidence type="ECO:0000313" key="2">
    <source>
        <dbReference type="EMBL" id="DAD46600.1"/>
    </source>
</evidence>
<evidence type="ECO:0000313" key="3">
    <source>
        <dbReference type="Proteomes" id="UP000607653"/>
    </source>
</evidence>
<dbReference type="EMBL" id="DUZY01000008">
    <property type="protein sequence ID" value="DAD46600.1"/>
    <property type="molecule type" value="Genomic_DNA"/>
</dbReference>
<protein>
    <submittedName>
        <fullName evidence="2">Uncharacterized protein</fullName>
    </submittedName>
</protein>
<gene>
    <name evidence="2" type="ORF">HUJ06_016537</name>
</gene>
<evidence type="ECO:0000256" key="1">
    <source>
        <dbReference type="SAM" id="SignalP"/>
    </source>
</evidence>
<keyword evidence="1" id="KW-0732">Signal</keyword>
<keyword evidence="3" id="KW-1185">Reference proteome</keyword>
<organism evidence="2 3">
    <name type="scientific">Nelumbo nucifera</name>
    <name type="common">Sacred lotus</name>
    <dbReference type="NCBI Taxonomy" id="4432"/>
    <lineage>
        <taxon>Eukaryota</taxon>
        <taxon>Viridiplantae</taxon>
        <taxon>Streptophyta</taxon>
        <taxon>Embryophyta</taxon>
        <taxon>Tracheophyta</taxon>
        <taxon>Spermatophyta</taxon>
        <taxon>Magnoliopsida</taxon>
        <taxon>Proteales</taxon>
        <taxon>Nelumbonaceae</taxon>
        <taxon>Nelumbo</taxon>
    </lineage>
</organism>